<dbReference type="Proteomes" id="UP000092482">
    <property type="component" value="Chromosome"/>
</dbReference>
<dbReference type="AlphaFoldDB" id="A0A1B1NBQ9"/>
<organism evidence="2 3">
    <name type="scientific">Serinicoccus hydrothermalis</name>
    <dbReference type="NCBI Taxonomy" id="1758689"/>
    <lineage>
        <taxon>Bacteria</taxon>
        <taxon>Bacillati</taxon>
        <taxon>Actinomycetota</taxon>
        <taxon>Actinomycetes</taxon>
        <taxon>Micrococcales</taxon>
        <taxon>Ornithinimicrobiaceae</taxon>
        <taxon>Serinicoccus</taxon>
    </lineage>
</organism>
<gene>
    <name evidence="2" type="ORF">SGUI_1483</name>
</gene>
<sequence>MSGADREADDMGAGVWRRVVAGIGGTGLLLSGALVASPVQAAPAPDAQDKIEQALAQEFEQEESGSTSGCGWGSGPT</sequence>
<reference evidence="2 3" key="1">
    <citation type="submission" date="2016-03" db="EMBL/GenBank/DDBJ databases">
        <title>Shallow-sea hydrothermal system.</title>
        <authorList>
            <person name="Tang K."/>
        </authorList>
    </citation>
    <scope>NUCLEOTIDE SEQUENCE [LARGE SCALE GENOMIC DNA]</scope>
    <source>
        <strain evidence="2 3">JLT9</strain>
    </source>
</reference>
<dbReference type="KEGG" id="serj:SGUI_1483"/>
<evidence type="ECO:0000256" key="1">
    <source>
        <dbReference type="SAM" id="MobiDB-lite"/>
    </source>
</evidence>
<accession>A0A1B1NBQ9</accession>
<keyword evidence="3" id="KW-1185">Reference proteome</keyword>
<dbReference type="RefSeq" id="WP_191090964.1">
    <property type="nucleotide sequence ID" value="NZ_CP014989.1"/>
</dbReference>
<feature type="region of interest" description="Disordered" evidence="1">
    <location>
        <begin position="58"/>
        <end position="77"/>
    </location>
</feature>
<feature type="compositionally biased region" description="Gly residues" evidence="1">
    <location>
        <begin position="68"/>
        <end position="77"/>
    </location>
</feature>
<dbReference type="EMBL" id="CP014989">
    <property type="protein sequence ID" value="ANS78879.1"/>
    <property type="molecule type" value="Genomic_DNA"/>
</dbReference>
<proteinExistence type="predicted"/>
<dbReference type="STRING" id="1758689.SGUI_1483"/>
<evidence type="ECO:0000313" key="2">
    <source>
        <dbReference type="EMBL" id="ANS78879.1"/>
    </source>
</evidence>
<evidence type="ECO:0000313" key="3">
    <source>
        <dbReference type="Proteomes" id="UP000092482"/>
    </source>
</evidence>
<name>A0A1B1NBQ9_9MICO</name>
<protein>
    <submittedName>
        <fullName evidence="2">Uncharacterized protein</fullName>
    </submittedName>
</protein>
<feature type="compositionally biased region" description="Low complexity" evidence="1">
    <location>
        <begin position="58"/>
        <end position="67"/>
    </location>
</feature>